<dbReference type="EMBL" id="BGPR01002099">
    <property type="protein sequence ID" value="GBM67736.1"/>
    <property type="molecule type" value="Genomic_DNA"/>
</dbReference>
<evidence type="ECO:0000313" key="1">
    <source>
        <dbReference type="EMBL" id="GBM67736.1"/>
    </source>
</evidence>
<proteinExistence type="predicted"/>
<gene>
    <name evidence="1" type="ORF">AVEN_188578_1</name>
</gene>
<sequence length="81" mass="9051">MPWVTDSDSDKEAVDMGCNHQQMKLSAQSTVGKIDDTRECGGIQLFLMHFRAHMSLHWAAGPAVPDFGLDLTIASRRIYED</sequence>
<name>A0A4Y2HQR2_ARAVE</name>
<reference evidence="1 2" key="1">
    <citation type="journal article" date="2019" name="Sci. Rep.">
        <title>Orb-weaving spider Araneus ventricosus genome elucidates the spidroin gene catalogue.</title>
        <authorList>
            <person name="Kono N."/>
            <person name="Nakamura H."/>
            <person name="Ohtoshi R."/>
            <person name="Moran D.A.P."/>
            <person name="Shinohara A."/>
            <person name="Yoshida Y."/>
            <person name="Fujiwara M."/>
            <person name="Mori M."/>
            <person name="Tomita M."/>
            <person name="Arakawa K."/>
        </authorList>
    </citation>
    <scope>NUCLEOTIDE SEQUENCE [LARGE SCALE GENOMIC DNA]</scope>
</reference>
<accession>A0A4Y2HQR2</accession>
<comment type="caution">
    <text evidence="1">The sequence shown here is derived from an EMBL/GenBank/DDBJ whole genome shotgun (WGS) entry which is preliminary data.</text>
</comment>
<keyword evidence="2" id="KW-1185">Reference proteome</keyword>
<dbReference type="Proteomes" id="UP000499080">
    <property type="component" value="Unassembled WGS sequence"/>
</dbReference>
<organism evidence="1 2">
    <name type="scientific">Araneus ventricosus</name>
    <name type="common">Orbweaver spider</name>
    <name type="synonym">Epeira ventricosa</name>
    <dbReference type="NCBI Taxonomy" id="182803"/>
    <lineage>
        <taxon>Eukaryota</taxon>
        <taxon>Metazoa</taxon>
        <taxon>Ecdysozoa</taxon>
        <taxon>Arthropoda</taxon>
        <taxon>Chelicerata</taxon>
        <taxon>Arachnida</taxon>
        <taxon>Araneae</taxon>
        <taxon>Araneomorphae</taxon>
        <taxon>Entelegynae</taxon>
        <taxon>Araneoidea</taxon>
        <taxon>Araneidae</taxon>
        <taxon>Araneus</taxon>
    </lineage>
</organism>
<dbReference type="AlphaFoldDB" id="A0A4Y2HQR2"/>
<protein>
    <submittedName>
        <fullName evidence="1">Uncharacterized protein</fullName>
    </submittedName>
</protein>
<evidence type="ECO:0000313" key="2">
    <source>
        <dbReference type="Proteomes" id="UP000499080"/>
    </source>
</evidence>